<comment type="similarity">
    <text evidence="4">Belongs to the peptidase M20A family.</text>
</comment>
<comment type="pathway">
    <text evidence="3">Amino-acid biosynthesis; L-lysine biosynthesis via DAP pathway; LL-2,6-diaminopimelate from (S)-tetrahydrodipicolinate (succinylase route): step 3/3.</text>
</comment>
<dbReference type="EMBL" id="NDWU01000001">
    <property type="protein sequence ID" value="PUA34351.1"/>
    <property type="molecule type" value="Genomic_DNA"/>
</dbReference>
<organism evidence="13 14">
    <name type="scientific">Candidatus Terraquivivens tikiterensis</name>
    <dbReference type="NCBI Taxonomy" id="1980982"/>
    <lineage>
        <taxon>Archaea</taxon>
        <taxon>Nitrososphaerota</taxon>
        <taxon>Candidatus Wolframiiraptoraceae</taxon>
        <taxon>Candidatus Terraquivivens</taxon>
    </lineage>
</organism>
<dbReference type="GO" id="GO:0009014">
    <property type="term" value="F:succinyl-diaminopimelate desuccinylase activity"/>
    <property type="evidence" value="ECO:0007669"/>
    <property type="project" value="UniProtKB-EC"/>
</dbReference>
<keyword evidence="9" id="KW-0862">Zinc</keyword>
<dbReference type="Pfam" id="PF01546">
    <property type="entry name" value="Peptidase_M20"/>
    <property type="match status" value="1"/>
</dbReference>
<dbReference type="SUPFAM" id="SSF53187">
    <property type="entry name" value="Zn-dependent exopeptidases"/>
    <property type="match status" value="1"/>
</dbReference>
<comment type="cofactor">
    <cofactor evidence="1">
        <name>Co(2+)</name>
        <dbReference type="ChEBI" id="CHEBI:48828"/>
    </cofactor>
</comment>
<dbReference type="EC" id="3.5.1.18" evidence="5"/>
<dbReference type="InterPro" id="IPR002933">
    <property type="entry name" value="Peptidase_M20"/>
</dbReference>
<comment type="cofactor">
    <cofactor evidence="2">
        <name>Zn(2+)</name>
        <dbReference type="ChEBI" id="CHEBI:29105"/>
    </cofactor>
</comment>
<evidence type="ECO:0000256" key="9">
    <source>
        <dbReference type="ARBA" id="ARBA00022833"/>
    </source>
</evidence>
<name>A0A2R7Y9X7_9ARCH</name>
<comment type="caution">
    <text evidence="13">The sequence shown here is derived from an EMBL/GenBank/DDBJ whole genome shotgun (WGS) entry which is preliminary data.</text>
</comment>
<evidence type="ECO:0000256" key="1">
    <source>
        <dbReference type="ARBA" id="ARBA00001941"/>
    </source>
</evidence>
<keyword evidence="7" id="KW-0479">Metal-binding</keyword>
<evidence type="ECO:0000259" key="12">
    <source>
        <dbReference type="Pfam" id="PF07687"/>
    </source>
</evidence>
<evidence type="ECO:0000313" key="14">
    <source>
        <dbReference type="Proteomes" id="UP000244066"/>
    </source>
</evidence>
<evidence type="ECO:0000256" key="6">
    <source>
        <dbReference type="ARBA" id="ARBA00016853"/>
    </source>
</evidence>
<dbReference type="Proteomes" id="UP000244066">
    <property type="component" value="Unassembled WGS sequence"/>
</dbReference>
<keyword evidence="8" id="KW-0378">Hydrolase</keyword>
<accession>A0A2R7Y9X7</accession>
<protein>
    <recommendedName>
        <fullName evidence="6">Probable succinyl-diaminopimelate desuccinylase</fullName>
        <ecNumber evidence="5">3.5.1.18</ecNumber>
    </recommendedName>
</protein>
<dbReference type="InterPro" id="IPR011650">
    <property type="entry name" value="Peptidase_M20_dimer"/>
</dbReference>
<evidence type="ECO:0000256" key="11">
    <source>
        <dbReference type="ARBA" id="ARBA00051301"/>
    </source>
</evidence>
<dbReference type="PROSITE" id="PS00758">
    <property type="entry name" value="ARGE_DAPE_CPG2_1"/>
    <property type="match status" value="1"/>
</dbReference>
<dbReference type="InterPro" id="IPR036264">
    <property type="entry name" value="Bact_exopeptidase_dim_dom"/>
</dbReference>
<evidence type="ECO:0000256" key="5">
    <source>
        <dbReference type="ARBA" id="ARBA00011921"/>
    </source>
</evidence>
<reference evidence="13 14" key="1">
    <citation type="submission" date="2017-04" db="EMBL/GenBank/DDBJ databases">
        <title>Draft Aigarchaeota genome from a New Zealand hot spring.</title>
        <authorList>
            <person name="Reysenbach A.-L."/>
            <person name="Donaho J.A."/>
            <person name="Gerhart J."/>
            <person name="Kelley J.F."/>
            <person name="Kouba K."/>
            <person name="Podar M."/>
            <person name="Stott M."/>
        </authorList>
    </citation>
    <scope>NUCLEOTIDE SEQUENCE [LARGE SCALE GENOMIC DNA]</scope>
    <source>
        <strain evidence="13">NZ13_MG1</strain>
    </source>
</reference>
<dbReference type="UniPathway" id="UPA00034">
    <property type="reaction ID" value="UER00021"/>
</dbReference>
<comment type="catalytic activity">
    <reaction evidence="11">
        <text>N-succinyl-(2S,6S)-2,6-diaminopimelate + H2O = (2S,6S)-2,6-diaminopimelate + succinate</text>
        <dbReference type="Rhea" id="RHEA:22608"/>
        <dbReference type="ChEBI" id="CHEBI:15377"/>
        <dbReference type="ChEBI" id="CHEBI:30031"/>
        <dbReference type="ChEBI" id="CHEBI:57609"/>
        <dbReference type="ChEBI" id="CHEBI:58087"/>
        <dbReference type="EC" id="3.5.1.18"/>
    </reaction>
</comment>
<dbReference type="InterPro" id="IPR001261">
    <property type="entry name" value="ArgE/DapE_CS"/>
</dbReference>
<dbReference type="SUPFAM" id="SSF55031">
    <property type="entry name" value="Bacterial exopeptidase dimerisation domain"/>
    <property type="match status" value="1"/>
</dbReference>
<sequence>MSNHIDREFLVSLASALVRINTENPPGRELEAASFLAERLADLGIKSTVDRLDGARANAVCILEAGEGGPTLLFNSHLDTVPVGERDGWQVEPLGGYIKDGRLYGRGSADAKGSIAAMAASLKALVDARDRIRGRVVLAAVADEEVASKGTKALLSKHGRFDFAVVGEPTGLRVCTAHKGRLELRVRIRGRPAHASMPQEGVNAILAAAFYCSELERMADSLSRVEGHPLVGKPTLAVTMISGGIKPNVIPDECVLTIDRRLIPGETPEEAKIPFEELASKMMAEGRCTEFSVSIVQYHRATEVNPSEPIARAALEAVSKVLKVKAEPYGLPAYTDLGWIVAAGTPGVVLGPGELSQAHAYNESVAISELEAAAEIYYRIALSLLGS</sequence>
<dbReference type="InterPro" id="IPR010182">
    <property type="entry name" value="ArgE/DapE"/>
</dbReference>
<dbReference type="Gene3D" id="3.40.630.10">
    <property type="entry name" value="Zn peptidases"/>
    <property type="match status" value="1"/>
</dbReference>
<dbReference type="InterPro" id="IPR050072">
    <property type="entry name" value="Peptidase_M20A"/>
</dbReference>
<dbReference type="CDD" id="cd08659">
    <property type="entry name" value="M20_ArgE_DapE-like"/>
    <property type="match status" value="1"/>
</dbReference>
<feature type="domain" description="Peptidase M20 dimerisation" evidence="12">
    <location>
        <begin position="176"/>
        <end position="284"/>
    </location>
</feature>
<evidence type="ECO:0000256" key="8">
    <source>
        <dbReference type="ARBA" id="ARBA00022801"/>
    </source>
</evidence>
<dbReference type="Pfam" id="PF07687">
    <property type="entry name" value="M20_dimer"/>
    <property type="match status" value="1"/>
</dbReference>
<dbReference type="PANTHER" id="PTHR43808">
    <property type="entry name" value="ACETYLORNITHINE DEACETYLASE"/>
    <property type="match status" value="1"/>
</dbReference>
<evidence type="ECO:0000256" key="10">
    <source>
        <dbReference type="ARBA" id="ARBA00023285"/>
    </source>
</evidence>
<dbReference type="GO" id="GO:0046872">
    <property type="term" value="F:metal ion binding"/>
    <property type="evidence" value="ECO:0007669"/>
    <property type="project" value="UniProtKB-KW"/>
</dbReference>
<evidence type="ECO:0000256" key="2">
    <source>
        <dbReference type="ARBA" id="ARBA00001947"/>
    </source>
</evidence>
<dbReference type="AlphaFoldDB" id="A0A2R7Y9X7"/>
<dbReference type="GO" id="GO:0009089">
    <property type="term" value="P:lysine biosynthetic process via diaminopimelate"/>
    <property type="evidence" value="ECO:0007669"/>
    <property type="project" value="UniProtKB-UniPathway"/>
</dbReference>
<evidence type="ECO:0000256" key="4">
    <source>
        <dbReference type="ARBA" id="ARBA00006247"/>
    </source>
</evidence>
<proteinExistence type="inferred from homology"/>
<gene>
    <name evidence="13" type="ORF">B9J98_00465</name>
</gene>
<dbReference type="Gene3D" id="3.30.70.360">
    <property type="match status" value="1"/>
</dbReference>
<evidence type="ECO:0000256" key="3">
    <source>
        <dbReference type="ARBA" id="ARBA00005130"/>
    </source>
</evidence>
<keyword evidence="10" id="KW-0170">Cobalt</keyword>
<evidence type="ECO:0000313" key="13">
    <source>
        <dbReference type="EMBL" id="PUA34351.1"/>
    </source>
</evidence>
<dbReference type="NCBIfam" id="TIGR01910">
    <property type="entry name" value="DapE-ArgE"/>
    <property type="match status" value="1"/>
</dbReference>
<evidence type="ECO:0000256" key="7">
    <source>
        <dbReference type="ARBA" id="ARBA00022723"/>
    </source>
</evidence>